<keyword evidence="5 10" id="KW-0479">Metal-binding</keyword>
<dbReference type="GO" id="GO:0008757">
    <property type="term" value="F:S-adenosylmethionine-dependent methyltransferase activity"/>
    <property type="evidence" value="ECO:0007669"/>
    <property type="project" value="InterPro"/>
</dbReference>
<protein>
    <recommendedName>
        <fullName evidence="12">EF-hand domain-containing protein</fullName>
    </recommendedName>
</protein>
<dbReference type="GO" id="GO:0006518">
    <property type="term" value="P:peptide metabolic process"/>
    <property type="evidence" value="ECO:0007669"/>
    <property type="project" value="TreeGrafter"/>
</dbReference>
<evidence type="ECO:0000256" key="9">
    <source>
        <dbReference type="ARBA" id="ARBA00023049"/>
    </source>
</evidence>
<evidence type="ECO:0000313" key="14">
    <source>
        <dbReference type="Proteomes" id="UP000245956"/>
    </source>
</evidence>
<dbReference type="InterPro" id="IPR029063">
    <property type="entry name" value="SAM-dependent_MTases_sf"/>
</dbReference>
<keyword evidence="9 10" id="KW-0482">Metalloprotease</keyword>
<dbReference type="Gene3D" id="1.10.1370.10">
    <property type="entry name" value="Neurolysin, domain 3"/>
    <property type="match status" value="1"/>
</dbReference>
<dbReference type="EMBL" id="LCWV01000015">
    <property type="protein sequence ID" value="PWI68369.1"/>
    <property type="molecule type" value="Genomic_DNA"/>
</dbReference>
<dbReference type="Pfam" id="PF13499">
    <property type="entry name" value="EF-hand_7"/>
    <property type="match status" value="1"/>
</dbReference>
<comment type="subcellular location">
    <subcellularLocation>
        <location evidence="1">Cytoplasm</location>
    </subcellularLocation>
</comment>
<dbReference type="FunFam" id="1.20.1050.40:FF:000001">
    <property type="entry name" value="Thimet oligopeptidase 1"/>
    <property type="match status" value="1"/>
</dbReference>
<keyword evidence="7 10" id="KW-0378">Hydrolase</keyword>
<evidence type="ECO:0000256" key="4">
    <source>
        <dbReference type="ARBA" id="ARBA00022670"/>
    </source>
</evidence>
<dbReference type="CDD" id="cd02440">
    <property type="entry name" value="AdoMet_MTases"/>
    <property type="match status" value="1"/>
</dbReference>
<keyword evidence="4 10" id="KW-0645">Protease</keyword>
<evidence type="ECO:0000256" key="10">
    <source>
        <dbReference type="RuleBase" id="RU003435"/>
    </source>
</evidence>
<evidence type="ECO:0000256" key="8">
    <source>
        <dbReference type="ARBA" id="ARBA00022833"/>
    </source>
</evidence>
<evidence type="ECO:0000256" key="2">
    <source>
        <dbReference type="ARBA" id="ARBA00006040"/>
    </source>
</evidence>
<dbReference type="InterPro" id="IPR024079">
    <property type="entry name" value="MetalloPept_cat_dom_sf"/>
</dbReference>
<dbReference type="SUPFAM" id="SSF55486">
    <property type="entry name" value="Metalloproteases ('zincins'), catalytic domain"/>
    <property type="match status" value="1"/>
</dbReference>
<organism evidence="13 14">
    <name type="scientific">Purpureocillium lilacinum</name>
    <name type="common">Paecilomyces lilacinus</name>
    <dbReference type="NCBI Taxonomy" id="33203"/>
    <lineage>
        <taxon>Eukaryota</taxon>
        <taxon>Fungi</taxon>
        <taxon>Dikarya</taxon>
        <taxon>Ascomycota</taxon>
        <taxon>Pezizomycotina</taxon>
        <taxon>Sordariomycetes</taxon>
        <taxon>Hypocreomycetidae</taxon>
        <taxon>Hypocreales</taxon>
        <taxon>Ophiocordycipitaceae</taxon>
        <taxon>Purpureocillium</taxon>
    </lineage>
</organism>
<reference evidence="13 14" key="1">
    <citation type="journal article" date="2016" name="Front. Microbiol.">
        <title>Genome and transcriptome sequences reveal the specific parasitism of the nematophagous Purpureocillium lilacinum 36-1.</title>
        <authorList>
            <person name="Xie J."/>
            <person name="Li S."/>
            <person name="Mo C."/>
            <person name="Xiao X."/>
            <person name="Peng D."/>
            <person name="Wang G."/>
            <person name="Xiao Y."/>
        </authorList>
    </citation>
    <scope>NUCLEOTIDE SEQUENCE [LARGE SCALE GENOMIC DNA]</scope>
    <source>
        <strain evidence="13 14">36-1</strain>
    </source>
</reference>
<comment type="caution">
    <text evidence="13">The sequence shown here is derived from an EMBL/GenBank/DDBJ whole genome shotgun (WGS) entry which is preliminary data.</text>
</comment>
<dbReference type="Gene3D" id="3.40.50.150">
    <property type="entry name" value="Vaccinia Virus protein VP39"/>
    <property type="match status" value="1"/>
</dbReference>
<feature type="region of interest" description="Disordered" evidence="11">
    <location>
        <begin position="472"/>
        <end position="493"/>
    </location>
</feature>
<name>A0A2U3E1J6_PURLI</name>
<keyword evidence="6" id="KW-0677">Repeat</keyword>
<evidence type="ECO:0000256" key="7">
    <source>
        <dbReference type="ARBA" id="ARBA00022801"/>
    </source>
</evidence>
<dbReference type="Gene3D" id="3.40.390.10">
    <property type="entry name" value="Collagenase (Catalytic Domain)"/>
    <property type="match status" value="1"/>
</dbReference>
<dbReference type="InterPro" id="IPR024080">
    <property type="entry name" value="Neurolysin/TOP_N"/>
</dbReference>
<dbReference type="InterPro" id="IPR001567">
    <property type="entry name" value="Pept_M3A_M3B_dom"/>
</dbReference>
<accession>A0A2U3E1J6</accession>
<evidence type="ECO:0000256" key="5">
    <source>
        <dbReference type="ARBA" id="ARBA00022723"/>
    </source>
</evidence>
<feature type="region of interest" description="Disordered" evidence="11">
    <location>
        <begin position="632"/>
        <end position="663"/>
    </location>
</feature>
<dbReference type="Gene3D" id="1.20.1050.40">
    <property type="entry name" value="Endopeptidase. Chain P, domain 1"/>
    <property type="match status" value="1"/>
</dbReference>
<dbReference type="InterPro" id="IPR045090">
    <property type="entry name" value="Pept_M3A_M3B"/>
</dbReference>
<dbReference type="GO" id="GO:0006508">
    <property type="term" value="P:proteolysis"/>
    <property type="evidence" value="ECO:0007669"/>
    <property type="project" value="UniProtKB-KW"/>
</dbReference>
<keyword evidence="3" id="KW-0963">Cytoplasm</keyword>
<evidence type="ECO:0000256" key="3">
    <source>
        <dbReference type="ARBA" id="ARBA00022490"/>
    </source>
</evidence>
<dbReference type="Pfam" id="PF01432">
    <property type="entry name" value="Peptidase_M3"/>
    <property type="match status" value="1"/>
</dbReference>
<keyword evidence="8 10" id="KW-0862">Zinc</keyword>
<dbReference type="InterPro" id="IPR024077">
    <property type="entry name" value="Neurolysin/TOP_dom2"/>
</dbReference>
<dbReference type="Proteomes" id="UP000245956">
    <property type="component" value="Unassembled WGS sequence"/>
</dbReference>
<comment type="similarity">
    <text evidence="2 10">Belongs to the peptidase M3 family.</text>
</comment>
<sequence length="1459" mass="162786">MQCFMIVTALYSIDELAIDRRATFSAAGYAAARPTYPASLFRTVLSYHHAQSDQGTLLDLGCGHGLIAREMSPHFAKVVGLDTSAGMVKQAASTTDDPKVSFRQGGAEDLSFLADRSVDMVVAGQSAHWFDYARAWPELARVVKPGGSLAFWGYKDNVLVGHPRANRIFDRFCYAEGADVAAPGVEGMNAYWEQPGRNKVRNLLREVTPPAAEWRDVRRVLCDVGSEVSAEELPDAETAWMRKRINLGQLEAYVRTFSAFQGWKDAHPEARSRADGGDGDLADVLMDRIVESEPWWSAMGDAWRDAEVETVWGTPRDGGIKQLHPGAIGCGTLRPPCTTARCPGSQGQEPRDPPAVQVGPWPCVCVMGPWGGLRLRKKDKAVVDLLVLFLLVSCINTTTRAETPIIAKSFFRPPAITRPLFEPELPCERAPSAAQSASVHCLTKASAQGDRKCARSDATTPFSLIRTVARAAAQTKGRRAPRTPAAASSSPSSTFLVERRASTNYKEAFALFDKRGNGRVTVDSLGDLLRACGQNPTLAEIQDLEKNAGSDFDFETFQRILNRPGGFRDPGEPEEYCRGFQVFDKDMTGFIGVGQLKYILTNLGEKMTDDEVDELLKAVDTSSGQVNYTVAPAPPSDNLEPAQRFHPRPHRAPALLGSSSGPRVHSDQLHQSPVWQVPASSSRDSSPILCFDSIHSLATHLGHTDPLPLICISLLVLVLAATLASQRALPRLASLVSHFSLRARPAPSTFRPLTTSTMAGPQYQTPPQAPPVFTATPDSILADTKKLNETTKGVYDKVVAEVQPSNATFANVMEPILLDDNKAAAPKRIMTFYQHVSADAPLREASNKAEEILDDFMIDLKMREDIFKLVDAAYGTRESQKLETEPLHVLEKERQKYIRNGLLLPAGPQRDRFKEIQKRLSQLCIQAQKNLNEEKGAIWFTPKELEGVPADDIDVNELEKGTGENEGKVKLSFKYNHFFPMMKYAVHEETRRTYVMAEANKCTNNVPLFQEIITLRDEAARMLGYADHASLRIETKMAKTPATVNEFLGDLRKRLAPGGVKEADRLLEYKKEDCEKRGASFDGSLYMWDVPYYSRVMKEKEYSVDEVEISQYFPVESTFAGMLKIFEEIFGFVFVELKEEDRARLSPTGKAEDIVWHEEVKVYTVWDDEAAGSGFCGYLYLDLHPRDNKYGHNANFNLEPGYIRDDGSKNYPATALVCNFSKPSPTKPALLKHHEVVTLFHELGHGIHDLAARTRYSYFHGTSVVDDFVEAPSQMLENWCWTPSVLKSLSRRWDTNAPIPDDMVERLVKTKNFNSATTTLTQLLYGLFDMTIHTPKSHDDIKTMHVGRLWNQLRHDISGIKGPEDQGKGLEWGNRYANIGHYIGGYDAGYYGYLYSEVFSTDMFHSFFKKDPMDGKEGRRYRRTVLEKGGSMDEMKFLKEFLGREPSTEAFYRELGLSK</sequence>
<dbReference type="GO" id="GO:0005509">
    <property type="term" value="F:calcium ion binding"/>
    <property type="evidence" value="ECO:0007669"/>
    <property type="project" value="InterPro"/>
</dbReference>
<gene>
    <name evidence="13" type="ORF">PCL_02138</name>
</gene>
<evidence type="ECO:0000256" key="11">
    <source>
        <dbReference type="SAM" id="MobiDB-lite"/>
    </source>
</evidence>
<dbReference type="PANTHER" id="PTHR11804:SF84">
    <property type="entry name" value="SACCHAROLYSIN"/>
    <property type="match status" value="1"/>
</dbReference>
<dbReference type="FunFam" id="1.10.238.10:FF:000003">
    <property type="entry name" value="Calmodulin A"/>
    <property type="match status" value="1"/>
</dbReference>
<dbReference type="GO" id="GO:0005758">
    <property type="term" value="C:mitochondrial intermembrane space"/>
    <property type="evidence" value="ECO:0007669"/>
    <property type="project" value="TreeGrafter"/>
</dbReference>
<evidence type="ECO:0000256" key="1">
    <source>
        <dbReference type="ARBA" id="ARBA00004496"/>
    </source>
</evidence>
<dbReference type="Pfam" id="PF08241">
    <property type="entry name" value="Methyltransf_11"/>
    <property type="match status" value="1"/>
</dbReference>
<proteinExistence type="inferred from homology"/>
<evidence type="ECO:0000313" key="13">
    <source>
        <dbReference type="EMBL" id="PWI68369.1"/>
    </source>
</evidence>
<dbReference type="InterPro" id="IPR002048">
    <property type="entry name" value="EF_hand_dom"/>
</dbReference>
<feature type="domain" description="EF-hand" evidence="12">
    <location>
        <begin position="571"/>
        <end position="606"/>
    </location>
</feature>
<dbReference type="FunFam" id="3.40.390.10:FF:000006">
    <property type="entry name" value="Thimet oligopeptidase 1"/>
    <property type="match status" value="1"/>
</dbReference>
<dbReference type="PANTHER" id="PTHR11804">
    <property type="entry name" value="PROTEASE M3 THIMET OLIGOPEPTIDASE-RELATED"/>
    <property type="match status" value="1"/>
</dbReference>
<dbReference type="InterPro" id="IPR013216">
    <property type="entry name" value="Methyltransf_11"/>
</dbReference>
<dbReference type="Gene3D" id="1.10.238.10">
    <property type="entry name" value="EF-hand"/>
    <property type="match status" value="2"/>
</dbReference>
<feature type="domain" description="EF-hand" evidence="12">
    <location>
        <begin position="500"/>
        <end position="535"/>
    </location>
</feature>
<dbReference type="CDD" id="cd06455">
    <property type="entry name" value="M3A_TOP"/>
    <property type="match status" value="1"/>
</dbReference>
<dbReference type="SUPFAM" id="SSF47473">
    <property type="entry name" value="EF-hand"/>
    <property type="match status" value="1"/>
</dbReference>
<dbReference type="InterPro" id="IPR011992">
    <property type="entry name" value="EF-hand-dom_pair"/>
</dbReference>
<evidence type="ECO:0000256" key="6">
    <source>
        <dbReference type="ARBA" id="ARBA00022737"/>
    </source>
</evidence>
<dbReference type="PROSITE" id="PS50222">
    <property type="entry name" value="EF_HAND_2"/>
    <property type="match status" value="2"/>
</dbReference>
<dbReference type="SUPFAM" id="SSF53335">
    <property type="entry name" value="S-adenosyl-L-methionine-dependent methyltransferases"/>
    <property type="match status" value="1"/>
</dbReference>
<comment type="cofactor">
    <cofactor evidence="10">
        <name>Zn(2+)</name>
        <dbReference type="ChEBI" id="CHEBI:29105"/>
    </cofactor>
    <text evidence="10">Binds 1 zinc ion.</text>
</comment>
<dbReference type="CDD" id="cd00051">
    <property type="entry name" value="EFh"/>
    <property type="match status" value="2"/>
</dbReference>
<evidence type="ECO:0000259" key="12">
    <source>
        <dbReference type="PROSITE" id="PS50222"/>
    </source>
</evidence>
<dbReference type="GO" id="GO:0004222">
    <property type="term" value="F:metalloendopeptidase activity"/>
    <property type="evidence" value="ECO:0007669"/>
    <property type="project" value="InterPro"/>
</dbReference>
<feature type="compositionally biased region" description="Low complexity" evidence="11">
    <location>
        <begin position="482"/>
        <end position="493"/>
    </location>
</feature>